<evidence type="ECO:0000313" key="10">
    <source>
        <dbReference type="EMBL" id="TCK16404.1"/>
    </source>
</evidence>
<proteinExistence type="inferred from homology"/>
<feature type="transmembrane region" description="Helical" evidence="8">
    <location>
        <begin position="193"/>
        <end position="212"/>
    </location>
</feature>
<dbReference type="GO" id="GO:0005283">
    <property type="term" value="F:amino acid:sodium symporter activity"/>
    <property type="evidence" value="ECO:0007669"/>
    <property type="project" value="InterPro"/>
</dbReference>
<dbReference type="InterPro" id="IPR001463">
    <property type="entry name" value="Na/Ala_symport"/>
</dbReference>
<dbReference type="RefSeq" id="WP_165900202.1">
    <property type="nucleotide sequence ID" value="NZ_SMFU01000002.1"/>
</dbReference>
<keyword evidence="8" id="KW-0997">Cell inner membrane</keyword>
<feature type="transmembrane region" description="Helical" evidence="8">
    <location>
        <begin position="268"/>
        <end position="288"/>
    </location>
</feature>
<evidence type="ECO:0000313" key="11">
    <source>
        <dbReference type="Proteomes" id="UP000294546"/>
    </source>
</evidence>
<feature type="transmembrane region" description="Helical" evidence="8">
    <location>
        <begin position="240"/>
        <end position="261"/>
    </location>
</feature>
<organism evidence="10 11">
    <name type="scientific">Marinobacterium mangrovicola</name>
    <dbReference type="NCBI Taxonomy" id="1476959"/>
    <lineage>
        <taxon>Bacteria</taxon>
        <taxon>Pseudomonadati</taxon>
        <taxon>Pseudomonadota</taxon>
        <taxon>Gammaproteobacteria</taxon>
        <taxon>Oceanospirillales</taxon>
        <taxon>Oceanospirillaceae</taxon>
        <taxon>Marinobacterium</taxon>
    </lineage>
</organism>
<keyword evidence="6 8" id="KW-1133">Transmembrane helix</keyword>
<comment type="caution">
    <text evidence="10">The sequence shown here is derived from an EMBL/GenBank/DDBJ whole genome shotgun (WGS) entry which is preliminary data.</text>
</comment>
<keyword evidence="7 8" id="KW-0472">Membrane</keyword>
<keyword evidence="9" id="KW-0732">Signal</keyword>
<dbReference type="PANTHER" id="PTHR30330">
    <property type="entry name" value="AGSS FAMILY TRANSPORTER, SODIUM-ALANINE"/>
    <property type="match status" value="1"/>
</dbReference>
<comment type="similarity">
    <text evidence="2 8">Belongs to the alanine or glycine:cation symporter (AGCS) (TC 2.A.25) family.</text>
</comment>
<dbReference type="GO" id="GO:0005886">
    <property type="term" value="C:plasma membrane"/>
    <property type="evidence" value="ECO:0007669"/>
    <property type="project" value="UniProtKB-SubCell"/>
</dbReference>
<name>A0A4R1H412_9GAMM</name>
<feature type="transmembrane region" description="Helical" evidence="8">
    <location>
        <begin position="436"/>
        <end position="455"/>
    </location>
</feature>
<keyword evidence="3 8" id="KW-0813">Transport</keyword>
<keyword evidence="5 8" id="KW-0812">Transmembrane</keyword>
<feature type="transmembrane region" description="Helical" evidence="8">
    <location>
        <begin position="467"/>
        <end position="486"/>
    </location>
</feature>
<keyword evidence="4" id="KW-1003">Cell membrane</keyword>
<dbReference type="Pfam" id="PF01235">
    <property type="entry name" value="Na_Ala_symp"/>
    <property type="match status" value="1"/>
</dbReference>
<comment type="subcellular location">
    <subcellularLocation>
        <location evidence="8">Cell inner membrane</location>
        <topology evidence="8">Multi-pass membrane protein</topology>
    </subcellularLocation>
    <subcellularLocation>
        <location evidence="1">Cell membrane</location>
        <topology evidence="1">Multi-pass membrane protein</topology>
    </subcellularLocation>
</comment>
<feature type="transmembrane region" description="Helical" evidence="8">
    <location>
        <begin position="399"/>
        <end position="424"/>
    </location>
</feature>
<dbReference type="PANTHER" id="PTHR30330:SF3">
    <property type="entry name" value="TRANSCRIPTIONAL REGULATOR, LRP FAMILY"/>
    <property type="match status" value="1"/>
</dbReference>
<dbReference type="AlphaFoldDB" id="A0A4R1H412"/>
<evidence type="ECO:0000256" key="3">
    <source>
        <dbReference type="ARBA" id="ARBA00022448"/>
    </source>
</evidence>
<evidence type="ECO:0000256" key="8">
    <source>
        <dbReference type="RuleBase" id="RU363064"/>
    </source>
</evidence>
<sequence length="521" mass="56123">MRAKILLACRWLLPAFAITLFAPPAWANGAINDLHQQAQSLIYGFMGLVFTSVPLGGTQVPIIILWLIAGALFCTVYFKFLQFRSLRLSYRLIKGEFNDPDAPGEVTHFQSLSSALSVTVGLGNISGVAIAIAVGGPGAVFWMVLMGFFGMATKFAECTLGVKYRDIHADGSVSGGPMHYIRKGFAEKGMPRLGIILATFIALAITLATFVSTNMYQVNQAYTQVAVVVGENSFLAQNSWIFGIGFALVVGTIVIGGIKSIASVADKLVPFMAVFYVGTSLIVLAYHIDEIPHAFVVIFEAAFNLDSAAGGFWGAVTQGIIRSLISNEAGMGTASIAHATAKTRFPAAEGYVALLEPFIDTVIICTMTALVIVVTGTYTNTELSGVALTSAAYASVFPWFPYALAISICLFAFSTVLVVAYYGMTASSMLFGDRKLVRHLYLAIFLCLTVAGSMLKLELIVNLMDTLVVLICIPNLIGVYMLASIVRDERRKFLKYVKQHDAQRATSQESSPPPLHTSQDT</sequence>
<feature type="transmembrane region" description="Helical" evidence="8">
    <location>
        <begin position="125"/>
        <end position="145"/>
    </location>
</feature>
<feature type="chain" id="PRO_5020394584" evidence="9">
    <location>
        <begin position="28"/>
        <end position="521"/>
    </location>
</feature>
<dbReference type="PRINTS" id="PR00175">
    <property type="entry name" value="NAALASMPORT"/>
</dbReference>
<feature type="transmembrane region" description="Helical" evidence="8">
    <location>
        <begin position="358"/>
        <end position="379"/>
    </location>
</feature>
<accession>A0A4R1H412</accession>
<dbReference type="Gene3D" id="1.20.1740.10">
    <property type="entry name" value="Amino acid/polyamine transporter I"/>
    <property type="match status" value="1"/>
</dbReference>
<dbReference type="NCBIfam" id="TIGR00835">
    <property type="entry name" value="agcS"/>
    <property type="match status" value="1"/>
</dbReference>
<evidence type="ECO:0000256" key="9">
    <source>
        <dbReference type="SAM" id="SignalP"/>
    </source>
</evidence>
<evidence type="ECO:0000256" key="4">
    <source>
        <dbReference type="ARBA" id="ARBA00022475"/>
    </source>
</evidence>
<protein>
    <submittedName>
        <fullName evidence="10">AGCS family alanine or glycine:cation symporter</fullName>
    </submittedName>
</protein>
<dbReference type="EMBL" id="SMFU01000002">
    <property type="protein sequence ID" value="TCK16404.1"/>
    <property type="molecule type" value="Genomic_DNA"/>
</dbReference>
<evidence type="ECO:0000256" key="2">
    <source>
        <dbReference type="ARBA" id="ARBA00009261"/>
    </source>
</evidence>
<feature type="transmembrane region" description="Helical" evidence="8">
    <location>
        <begin position="62"/>
        <end position="80"/>
    </location>
</feature>
<evidence type="ECO:0000256" key="6">
    <source>
        <dbReference type="ARBA" id="ARBA00022989"/>
    </source>
</evidence>
<feature type="signal peptide" evidence="9">
    <location>
        <begin position="1"/>
        <end position="27"/>
    </location>
</feature>
<dbReference type="Proteomes" id="UP000294546">
    <property type="component" value="Unassembled WGS sequence"/>
</dbReference>
<keyword evidence="11" id="KW-1185">Reference proteome</keyword>
<keyword evidence="8" id="KW-0769">Symport</keyword>
<evidence type="ECO:0000256" key="5">
    <source>
        <dbReference type="ARBA" id="ARBA00022692"/>
    </source>
</evidence>
<evidence type="ECO:0000256" key="1">
    <source>
        <dbReference type="ARBA" id="ARBA00004651"/>
    </source>
</evidence>
<evidence type="ECO:0000256" key="7">
    <source>
        <dbReference type="ARBA" id="ARBA00023136"/>
    </source>
</evidence>
<reference evidence="10 11" key="1">
    <citation type="submission" date="2019-03" db="EMBL/GenBank/DDBJ databases">
        <title>Genomic Encyclopedia of Archaeal and Bacterial Type Strains, Phase II (KMG-II): from individual species to whole genera.</title>
        <authorList>
            <person name="Goeker M."/>
        </authorList>
    </citation>
    <scope>NUCLEOTIDE SEQUENCE [LARGE SCALE GENOMIC DNA]</scope>
    <source>
        <strain evidence="10 11">DSM 27697</strain>
    </source>
</reference>
<gene>
    <name evidence="10" type="ORF">CLV83_0112</name>
</gene>